<dbReference type="GO" id="GO:0006654">
    <property type="term" value="P:phosphatidic acid biosynthetic process"/>
    <property type="evidence" value="ECO:0007669"/>
    <property type="project" value="TreeGrafter"/>
</dbReference>
<dbReference type="CDD" id="cd07989">
    <property type="entry name" value="LPLAT_AGPAT-like"/>
    <property type="match status" value="1"/>
</dbReference>
<reference evidence="9" key="2">
    <citation type="submission" date="2008-08" db="EMBL/GenBank/DDBJ databases">
        <authorList>
            <consortium name="Diatom Consortium"/>
            <person name="Grigoriev I."/>
            <person name="Grimwood J."/>
            <person name="Kuo A."/>
            <person name="Otillar R.P."/>
            <person name="Salamov A."/>
            <person name="Detter J.C."/>
            <person name="Lindquist E."/>
            <person name="Shapiro H."/>
            <person name="Lucas S."/>
            <person name="Glavina del Rio T."/>
            <person name="Pitluck S."/>
            <person name="Rokhsar D."/>
            <person name="Bowler C."/>
        </authorList>
    </citation>
    <scope>GENOME REANNOTATION</scope>
    <source>
        <strain evidence="9">CCAP 1055/1</strain>
    </source>
</reference>
<name>B7FRB8_PHATC</name>
<feature type="transmembrane region" description="Helical" evidence="6">
    <location>
        <begin position="53"/>
        <end position="74"/>
    </location>
</feature>
<dbReference type="PaxDb" id="2850-Phatr42446"/>
<dbReference type="SUPFAM" id="SSF69593">
    <property type="entry name" value="Glycerol-3-phosphate (1)-acyltransferase"/>
    <property type="match status" value="1"/>
</dbReference>
<evidence type="ECO:0000313" key="9">
    <source>
        <dbReference type="Proteomes" id="UP000000759"/>
    </source>
</evidence>
<reference evidence="8 9" key="1">
    <citation type="journal article" date="2008" name="Nature">
        <title>The Phaeodactylum genome reveals the evolutionary history of diatom genomes.</title>
        <authorList>
            <person name="Bowler C."/>
            <person name="Allen A.E."/>
            <person name="Badger J.H."/>
            <person name="Grimwood J."/>
            <person name="Jabbari K."/>
            <person name="Kuo A."/>
            <person name="Maheswari U."/>
            <person name="Martens C."/>
            <person name="Maumus F."/>
            <person name="Otillar R.P."/>
            <person name="Rayko E."/>
            <person name="Salamov A."/>
            <person name="Vandepoele K."/>
            <person name="Beszteri B."/>
            <person name="Gruber A."/>
            <person name="Heijde M."/>
            <person name="Katinka M."/>
            <person name="Mock T."/>
            <person name="Valentin K."/>
            <person name="Verret F."/>
            <person name="Berges J.A."/>
            <person name="Brownlee C."/>
            <person name="Cadoret J.P."/>
            <person name="Chiovitti A."/>
            <person name="Choi C.J."/>
            <person name="Coesel S."/>
            <person name="De Martino A."/>
            <person name="Detter J.C."/>
            <person name="Durkin C."/>
            <person name="Falciatore A."/>
            <person name="Fournet J."/>
            <person name="Haruta M."/>
            <person name="Huysman M.J."/>
            <person name="Jenkins B.D."/>
            <person name="Jiroutova K."/>
            <person name="Jorgensen R.E."/>
            <person name="Joubert Y."/>
            <person name="Kaplan A."/>
            <person name="Kroger N."/>
            <person name="Kroth P.G."/>
            <person name="La Roche J."/>
            <person name="Lindquist E."/>
            <person name="Lommer M."/>
            <person name="Martin-Jezequel V."/>
            <person name="Lopez P.J."/>
            <person name="Lucas S."/>
            <person name="Mangogna M."/>
            <person name="McGinnis K."/>
            <person name="Medlin L.K."/>
            <person name="Montsant A."/>
            <person name="Oudot-Le Secq M.P."/>
            <person name="Napoli C."/>
            <person name="Obornik M."/>
            <person name="Parker M.S."/>
            <person name="Petit J.L."/>
            <person name="Porcel B.M."/>
            <person name="Poulsen N."/>
            <person name="Robison M."/>
            <person name="Rychlewski L."/>
            <person name="Rynearson T.A."/>
            <person name="Schmutz J."/>
            <person name="Shapiro H."/>
            <person name="Siaut M."/>
            <person name="Stanley M."/>
            <person name="Sussman M.R."/>
            <person name="Taylor A.R."/>
            <person name="Vardi A."/>
            <person name="von Dassow P."/>
            <person name="Vyverman W."/>
            <person name="Willis A."/>
            <person name="Wyrwicz L.S."/>
            <person name="Rokhsar D.S."/>
            <person name="Weissenbach J."/>
            <person name="Armbrust E.V."/>
            <person name="Green B.R."/>
            <person name="Van de Peer Y."/>
            <person name="Grigoriev I.V."/>
        </authorList>
    </citation>
    <scope>NUCLEOTIDE SEQUENCE [LARGE SCALE GENOMIC DNA]</scope>
    <source>
        <strain evidence="8 9">CCAP 1055/1</strain>
    </source>
</reference>
<evidence type="ECO:0000256" key="4">
    <source>
        <dbReference type="ARBA" id="ARBA00023098"/>
    </source>
</evidence>
<keyword evidence="6" id="KW-0472">Membrane</keyword>
<dbReference type="OrthoDB" id="417078at2759"/>
<dbReference type="RefSeq" id="XP_002177014.1">
    <property type="nucleotide sequence ID" value="XM_002176978.1"/>
</dbReference>
<keyword evidence="4" id="KW-0443">Lipid metabolism</keyword>
<keyword evidence="2" id="KW-0444">Lipid biosynthesis</keyword>
<evidence type="ECO:0000256" key="6">
    <source>
        <dbReference type="SAM" id="Phobius"/>
    </source>
</evidence>
<dbReference type="Pfam" id="PF01553">
    <property type="entry name" value="Acyltransferase"/>
    <property type="match status" value="1"/>
</dbReference>
<dbReference type="GeneID" id="7196650"/>
<protein>
    <recommendedName>
        <fullName evidence="7">Phospholipid/glycerol acyltransferase domain-containing protein</fullName>
    </recommendedName>
</protein>
<dbReference type="eggNOG" id="KOG2848">
    <property type="taxonomic scope" value="Eukaryota"/>
</dbReference>
<keyword evidence="9" id="KW-1185">Reference proteome</keyword>
<feature type="transmembrane region" description="Helical" evidence="6">
    <location>
        <begin position="12"/>
        <end position="33"/>
    </location>
</feature>
<dbReference type="SMART" id="SM00563">
    <property type="entry name" value="PlsC"/>
    <property type="match status" value="1"/>
</dbReference>
<keyword evidence="3" id="KW-0808">Transferase</keyword>
<evidence type="ECO:0000313" key="8">
    <source>
        <dbReference type="EMBL" id="EEC51477.1"/>
    </source>
</evidence>
<proteinExistence type="predicted"/>
<evidence type="ECO:0000256" key="2">
    <source>
        <dbReference type="ARBA" id="ARBA00022516"/>
    </source>
</evidence>
<dbReference type="OMA" id="RRFKWIA"/>
<feature type="domain" description="Phospholipid/glycerol acyltransferase" evidence="7">
    <location>
        <begin position="128"/>
        <end position="242"/>
    </location>
</feature>
<sequence>MDLSTVQSVAVLIGKIYGIYAVGAMTLAAAVAVRQEYKIWQPSSLPSLSIWGMIKVFWFNIVWFVLCLVGSILISAKWCLQLGRSDIEYEGNQWVEATVARICVTLFVGPVRVDGTEHLPPNDKNPAPVYVANHESQIDVGVVYYLGRRFKWIAKQSVLYLPGVGQIMWLSGHVLIQRQGRNKQSVSNLFEKSNAAVQSGVPMFFFPQGTRWIANRREFKDGAFKVALDNKSTLIPLSIGLPRNAWNCAYPVSLLWGRSTPEPITITVHPSIPVKGTESRDELKQRCWDQIYSVLVPPVSTSSATAGGNDSDKNK</sequence>
<dbReference type="AlphaFoldDB" id="B7FRB8"/>
<keyword evidence="5" id="KW-0012">Acyltransferase</keyword>
<dbReference type="EMBL" id="CM000605">
    <property type="protein sequence ID" value="EEC51477.1"/>
    <property type="molecule type" value="Genomic_DNA"/>
</dbReference>
<dbReference type="STRING" id="556484.B7FRB8"/>
<evidence type="ECO:0000256" key="5">
    <source>
        <dbReference type="ARBA" id="ARBA00023315"/>
    </source>
</evidence>
<organism evidence="8 9">
    <name type="scientific">Phaeodactylum tricornutum (strain CCAP 1055/1)</name>
    <dbReference type="NCBI Taxonomy" id="556484"/>
    <lineage>
        <taxon>Eukaryota</taxon>
        <taxon>Sar</taxon>
        <taxon>Stramenopiles</taxon>
        <taxon>Ochrophyta</taxon>
        <taxon>Bacillariophyta</taxon>
        <taxon>Bacillariophyceae</taxon>
        <taxon>Bacillariophycidae</taxon>
        <taxon>Naviculales</taxon>
        <taxon>Phaeodactylaceae</taxon>
        <taxon>Phaeodactylum</taxon>
    </lineage>
</organism>
<dbReference type="InterPro" id="IPR002123">
    <property type="entry name" value="Plipid/glycerol_acylTrfase"/>
</dbReference>
<keyword evidence="6" id="KW-0812">Transmembrane</keyword>
<accession>B7FRB8</accession>
<dbReference type="BRENDA" id="2.3.1.15">
    <property type="organism ID" value="4707"/>
</dbReference>
<dbReference type="HOGENOM" id="CLU_884167_0_0_1"/>
<dbReference type="KEGG" id="pti:PHATRDRAFT_42446"/>
<evidence type="ECO:0000259" key="7">
    <source>
        <dbReference type="SMART" id="SM00563"/>
    </source>
</evidence>
<dbReference type="PANTHER" id="PTHR10434">
    <property type="entry name" value="1-ACYL-SN-GLYCEROL-3-PHOSPHATE ACYLTRANSFERASE"/>
    <property type="match status" value="1"/>
</dbReference>
<dbReference type="PANTHER" id="PTHR10434:SF64">
    <property type="entry name" value="1-ACYL-SN-GLYCEROL-3-PHOSPHATE ACYLTRANSFERASE-RELATED"/>
    <property type="match status" value="1"/>
</dbReference>
<evidence type="ECO:0000256" key="1">
    <source>
        <dbReference type="ARBA" id="ARBA00005189"/>
    </source>
</evidence>
<gene>
    <name evidence="8" type="ORF">PHATRDRAFT_42446</name>
</gene>
<keyword evidence="6" id="KW-1133">Transmembrane helix</keyword>
<comment type="pathway">
    <text evidence="1">Lipid metabolism.</text>
</comment>
<dbReference type="GO" id="GO:0003841">
    <property type="term" value="F:1-acylglycerol-3-phosphate O-acyltransferase activity"/>
    <property type="evidence" value="ECO:0007669"/>
    <property type="project" value="TreeGrafter"/>
</dbReference>
<evidence type="ECO:0000256" key="3">
    <source>
        <dbReference type="ARBA" id="ARBA00022679"/>
    </source>
</evidence>
<dbReference type="Proteomes" id="UP000000759">
    <property type="component" value="Chromosome 1"/>
</dbReference>
<dbReference type="InParanoid" id="B7FRB8"/>